<name>V9G2P5_PHYNI</name>
<dbReference type="InterPro" id="IPR052727">
    <property type="entry name" value="Rab4/Rab5_effector"/>
</dbReference>
<dbReference type="EMBL" id="ANIZ01000088">
    <property type="protein sequence ID" value="ETI57122.1"/>
    <property type="molecule type" value="Genomic_DNA"/>
</dbReference>
<dbReference type="AlphaFoldDB" id="V9G2P5"/>
<evidence type="ECO:0000256" key="1">
    <source>
        <dbReference type="SAM" id="MobiDB-lite"/>
    </source>
</evidence>
<gene>
    <name evidence="2" type="ORF">F443_00529</name>
</gene>
<protein>
    <recommendedName>
        <fullName evidence="4">FYVE-type domain-containing protein</fullName>
    </recommendedName>
</protein>
<feature type="compositionally biased region" description="Polar residues" evidence="1">
    <location>
        <begin position="425"/>
        <end position="444"/>
    </location>
</feature>
<accession>V9G2P5</accession>
<dbReference type="HOGENOM" id="CLU_015303_6_0_1"/>
<dbReference type="Proteomes" id="UP000018721">
    <property type="component" value="Unassembled WGS sequence"/>
</dbReference>
<dbReference type="InterPro" id="IPR023393">
    <property type="entry name" value="START-like_dom_sf"/>
</dbReference>
<dbReference type="eggNOG" id="ENOG502SH4S">
    <property type="taxonomic scope" value="Eukaryota"/>
</dbReference>
<evidence type="ECO:0000313" key="3">
    <source>
        <dbReference type="Proteomes" id="UP000018721"/>
    </source>
</evidence>
<dbReference type="PANTHER" id="PTHR13510">
    <property type="entry name" value="FYVE-FINGER-CONTAINING RAB5 EFFECTOR PROTEIN RABENOSYN-5-RELATED"/>
    <property type="match status" value="1"/>
</dbReference>
<comment type="caution">
    <text evidence="2">The sequence shown here is derived from an EMBL/GenBank/DDBJ whole genome shotgun (WGS) entry which is preliminary data.</text>
</comment>
<organism evidence="2 3">
    <name type="scientific">Phytophthora nicotianae P1569</name>
    <dbReference type="NCBI Taxonomy" id="1317065"/>
    <lineage>
        <taxon>Eukaryota</taxon>
        <taxon>Sar</taxon>
        <taxon>Stramenopiles</taxon>
        <taxon>Oomycota</taxon>
        <taxon>Peronosporomycetes</taxon>
        <taxon>Peronosporales</taxon>
        <taxon>Peronosporaceae</taxon>
        <taxon>Phytophthora</taxon>
    </lineage>
</organism>
<feature type="region of interest" description="Disordered" evidence="1">
    <location>
        <begin position="388"/>
        <end position="515"/>
    </location>
</feature>
<evidence type="ECO:0000313" key="2">
    <source>
        <dbReference type="EMBL" id="ETI57122.1"/>
    </source>
</evidence>
<keyword evidence="3" id="KW-1185">Reference proteome</keyword>
<proteinExistence type="predicted"/>
<evidence type="ECO:0008006" key="4">
    <source>
        <dbReference type="Google" id="ProtNLM"/>
    </source>
</evidence>
<feature type="compositionally biased region" description="Polar residues" evidence="1">
    <location>
        <begin position="395"/>
        <end position="410"/>
    </location>
</feature>
<dbReference type="OrthoDB" id="113601at2759"/>
<dbReference type="Gene3D" id="3.30.530.20">
    <property type="match status" value="1"/>
</dbReference>
<dbReference type="PANTHER" id="PTHR13510:SF44">
    <property type="entry name" value="RABENOSYN-5"/>
    <property type="match status" value="1"/>
</dbReference>
<sequence>MTQRFPIQTLPQLEVSEQEREASRQLMQQLLAHTIREFEFHSYHNSGIVDARRWKPHTCRDDIELYRERKTGVTGNSVFNSVRHCRLDLPIFSSTIETLASPTMLLTGYGQGRVENAMSAVVTESQHDLALAVKFKHQDVADCAILKTLEPPTHEEPYHYLGYKFFVRKSPTEGLLFKHRHSVYLEFSGITQSSRGEQLGFHIMHSVELPGFPDLSDFNSIRALQSTRYIYRQKSTHMVEVFMLGNMDISGRIFKPLANMFTVDMFFGVTRLLELAEVRRLSQMARKQRSFGSSTAILGSSTSCKVCNRSASKQKLITCLLCSHAVCKKCTSTKRVFVSDDQGILGDFIKVPGCRACVRRANTGSFLSPHQRVLRTPPSELKFDFHKAKAKKFSRPQSPATPQTTKTQHAASRMRSPSRRRETFPSRSPTSHVPTQYASSSMPASSKLDDKEEVDVVEPNLDRRWTKPSANQRSYSDRGSRPVGAEPARPRARTRVSIPAQDDGPIYGALPPKPRTSFDQQIPADMSPAQRAMMARLFELSKIAEDTSTKAHLNGIYCEQHWREELKMEVEASRSQVRRHPVRRGSELVRQLCPPSAGDIRTEPRTVRGCREHVR</sequence>
<reference evidence="2 3" key="1">
    <citation type="submission" date="2013-11" db="EMBL/GenBank/DDBJ databases">
        <title>The Genome Sequence of Phytophthora parasitica P1569.</title>
        <authorList>
            <consortium name="The Broad Institute Genomics Platform"/>
            <person name="Russ C."/>
            <person name="Tyler B."/>
            <person name="Panabieres F."/>
            <person name="Shan W."/>
            <person name="Tripathy S."/>
            <person name="Grunwald N."/>
            <person name="Machado M."/>
            <person name="Johnson C.S."/>
            <person name="Arredondo F."/>
            <person name="Hong C."/>
            <person name="Coffey M."/>
            <person name="Young S.K."/>
            <person name="Zeng Q."/>
            <person name="Gargeya S."/>
            <person name="Fitzgerald M."/>
            <person name="Abouelleil A."/>
            <person name="Alvarado L."/>
            <person name="Chapman S.B."/>
            <person name="Gainer-Dewar J."/>
            <person name="Goldberg J."/>
            <person name="Griggs A."/>
            <person name="Gujja S."/>
            <person name="Hansen M."/>
            <person name="Howarth C."/>
            <person name="Imamovic A."/>
            <person name="Ireland A."/>
            <person name="Larimer J."/>
            <person name="McCowan C."/>
            <person name="Murphy C."/>
            <person name="Pearson M."/>
            <person name="Poon T.W."/>
            <person name="Priest M."/>
            <person name="Roberts A."/>
            <person name="Saif S."/>
            <person name="Shea T."/>
            <person name="Sykes S."/>
            <person name="Wortman J."/>
            <person name="Nusbaum C."/>
            <person name="Birren B."/>
        </authorList>
    </citation>
    <scope>NUCLEOTIDE SEQUENCE [LARGE SCALE GENOMIC DNA]</scope>
    <source>
        <strain evidence="2 3">P1569</strain>
    </source>
</reference>